<name>A0A327R0F1_9FLAO</name>
<dbReference type="RefSeq" id="WP_111624461.1">
    <property type="nucleotide sequence ID" value="NZ_QLLN01000005.1"/>
</dbReference>
<gene>
    <name evidence="2" type="ORF">LV92_03088</name>
</gene>
<dbReference type="Pfam" id="PF18145">
    <property type="entry name" value="SAVED"/>
    <property type="match status" value="1"/>
</dbReference>
<accession>A0A327R0F1</accession>
<dbReference type="OrthoDB" id="5379188at2"/>
<organism evidence="2 3">
    <name type="scientific">Arenibacter echinorum</name>
    <dbReference type="NCBI Taxonomy" id="440515"/>
    <lineage>
        <taxon>Bacteria</taxon>
        <taxon>Pseudomonadati</taxon>
        <taxon>Bacteroidota</taxon>
        <taxon>Flavobacteriia</taxon>
        <taxon>Flavobacteriales</taxon>
        <taxon>Flavobacteriaceae</taxon>
        <taxon>Arenibacter</taxon>
    </lineage>
</organism>
<dbReference type="Proteomes" id="UP000249696">
    <property type="component" value="Unassembled WGS sequence"/>
</dbReference>
<dbReference type="InterPro" id="IPR040836">
    <property type="entry name" value="SAVED"/>
</dbReference>
<evidence type="ECO:0000259" key="1">
    <source>
        <dbReference type="Pfam" id="PF18145"/>
    </source>
</evidence>
<proteinExistence type="predicted"/>
<reference evidence="2 3" key="1">
    <citation type="submission" date="2018-06" db="EMBL/GenBank/DDBJ databases">
        <title>Genomic Encyclopedia of Archaeal and Bacterial Type Strains, Phase II (KMG-II): from individual species to whole genera.</title>
        <authorList>
            <person name="Goeker M."/>
        </authorList>
    </citation>
    <scope>NUCLEOTIDE SEQUENCE [LARGE SCALE GENOMIC DNA]</scope>
    <source>
        <strain evidence="2 3">DSM 23522</strain>
    </source>
</reference>
<keyword evidence="3" id="KW-1185">Reference proteome</keyword>
<evidence type="ECO:0000313" key="2">
    <source>
        <dbReference type="EMBL" id="RAJ10339.1"/>
    </source>
</evidence>
<dbReference type="EMBL" id="QLLN01000005">
    <property type="protein sequence ID" value="RAJ10339.1"/>
    <property type="molecule type" value="Genomic_DNA"/>
</dbReference>
<evidence type="ECO:0000313" key="3">
    <source>
        <dbReference type="Proteomes" id="UP000249696"/>
    </source>
</evidence>
<comment type="caution">
    <text evidence="2">The sequence shown here is derived from an EMBL/GenBank/DDBJ whole genome shotgun (WGS) entry which is preliminary data.</text>
</comment>
<dbReference type="AlphaFoldDB" id="A0A327R0F1"/>
<protein>
    <recommendedName>
        <fullName evidence="1">SMODS-associated and fused to various effectors domain-containing protein</fullName>
    </recommendedName>
</protein>
<feature type="domain" description="SMODS-associated and fused to various effectors" evidence="1">
    <location>
        <begin position="196"/>
        <end position="367"/>
    </location>
</feature>
<dbReference type="NCBIfam" id="NF033611">
    <property type="entry name" value="SAVED"/>
    <property type="match status" value="1"/>
</dbReference>
<sequence>MSDRKSIPEHIKVKIWSDSAGRCQFDGCNKPLWYNGLTFADGNFSELAHIIGAKSDGPRGNNDSLKLQIDPTNIMLLCRECHKLVDDKLNKSKYSADVLISMKKKHEERVRFLLGIPRNQTTIITYSCKIKDRFITLDTESIYNAILPYYPDDHHDYWLSINNKVFNPLYDWKSATAEIDYLCNKIESKNINSTLYKLSIFGIGPMPLLFYLGYKLGDTISGEVYHARRENIPEERFNWNEEGNPQKLNFSTSLVKKTSTKNVLITLAISDYIEKDKYEPIIDESFSVYNLSIDKPNPSCITRKSDLVSFGYKFRELLNLVQKNHGKDCEIHLIPAVPASIAISAGRIILPTKDPEINLYEYLNGSPENVITINKK</sequence>